<comment type="caution">
    <text evidence="1">The sequence shown here is derived from an EMBL/GenBank/DDBJ whole genome shotgun (WGS) entry which is preliminary data.</text>
</comment>
<dbReference type="Proteomes" id="UP001205906">
    <property type="component" value="Unassembled WGS sequence"/>
</dbReference>
<dbReference type="RefSeq" id="WP_252820915.1">
    <property type="nucleotide sequence ID" value="NZ_JAMXQS010000008.1"/>
</dbReference>
<keyword evidence="2" id="KW-1185">Reference proteome</keyword>
<accession>A0ABT1CA62</accession>
<sequence length="111" mass="12599">METHSNKAIEDAPRDEGNWRVLPFEGHFEFAYLDVAGRPSLRHVHALEVKVGPAKLLLGGVDEETGTYRGFRVDRIGTLKDAETGEVVSRNILDWLLKRAERHARRRPRAA</sequence>
<evidence type="ECO:0000313" key="2">
    <source>
        <dbReference type="Proteomes" id="UP001205906"/>
    </source>
</evidence>
<protein>
    <submittedName>
        <fullName evidence="1">Uncharacterized protein</fullName>
    </submittedName>
</protein>
<dbReference type="EMBL" id="JAMXQS010000008">
    <property type="protein sequence ID" value="MCO6051383.1"/>
    <property type="molecule type" value="Genomic_DNA"/>
</dbReference>
<name>A0ABT1CA62_9HYPH</name>
<organism evidence="1 2">
    <name type="scientific">Mesorhizobium liriopis</name>
    <dbReference type="NCBI Taxonomy" id="2953882"/>
    <lineage>
        <taxon>Bacteria</taxon>
        <taxon>Pseudomonadati</taxon>
        <taxon>Pseudomonadota</taxon>
        <taxon>Alphaproteobacteria</taxon>
        <taxon>Hyphomicrobiales</taxon>
        <taxon>Phyllobacteriaceae</taxon>
        <taxon>Mesorhizobium</taxon>
    </lineage>
</organism>
<proteinExistence type="predicted"/>
<reference evidence="1 2" key="1">
    <citation type="submission" date="2022-06" db="EMBL/GenBank/DDBJ databases">
        <title>Mesorhizobium sp. strain RP14 Genome sequencing and assembly.</title>
        <authorList>
            <person name="Kim I."/>
        </authorList>
    </citation>
    <scope>NUCLEOTIDE SEQUENCE [LARGE SCALE GENOMIC DNA]</scope>
    <source>
        <strain evidence="2">RP14(2022)</strain>
    </source>
</reference>
<evidence type="ECO:0000313" key="1">
    <source>
        <dbReference type="EMBL" id="MCO6051383.1"/>
    </source>
</evidence>
<gene>
    <name evidence="1" type="ORF">NGM99_16485</name>
</gene>